<dbReference type="SUPFAM" id="SSF56281">
    <property type="entry name" value="Metallo-hydrolase/oxidoreductase"/>
    <property type="match status" value="1"/>
</dbReference>
<name>A0ABY8WQJ7_9ACTN</name>
<sequence>MGIESQLIPLVDEGLGNSAWLLDVGDGRALAVDPPRDLRALRAAARRRGLAVAWAADTHLHADFLTGAVSWPRTTAHRSWPRPPECARSSTAG</sequence>
<dbReference type="Gene3D" id="3.60.15.10">
    <property type="entry name" value="Ribonuclease Z/Hydroxyacylglutathione hydrolase-like"/>
    <property type="match status" value="1"/>
</dbReference>
<keyword evidence="3" id="KW-1185">Reference proteome</keyword>
<feature type="region of interest" description="Disordered" evidence="1">
    <location>
        <begin position="74"/>
        <end position="93"/>
    </location>
</feature>
<reference evidence="2 3" key="1">
    <citation type="submission" date="2023-06" db="EMBL/GenBank/DDBJ databases">
        <authorList>
            <person name="Yushchuk O."/>
            <person name="Binda E."/>
            <person name="Ruckert-Reed C."/>
            <person name="Fedorenko V."/>
            <person name="Kalinowski J."/>
            <person name="Marinelli F."/>
        </authorList>
    </citation>
    <scope>NUCLEOTIDE SEQUENCE [LARGE SCALE GENOMIC DNA]</scope>
    <source>
        <strain evidence="2 3">NRRL 3884</strain>
    </source>
</reference>
<evidence type="ECO:0000313" key="2">
    <source>
        <dbReference type="EMBL" id="WIN00135.1"/>
    </source>
</evidence>
<evidence type="ECO:0000313" key="3">
    <source>
        <dbReference type="Proteomes" id="UP001240150"/>
    </source>
</evidence>
<evidence type="ECO:0008006" key="4">
    <source>
        <dbReference type="Google" id="ProtNLM"/>
    </source>
</evidence>
<dbReference type="RefSeq" id="WP_284921615.1">
    <property type="nucleotide sequence ID" value="NZ_CP126980.1"/>
</dbReference>
<evidence type="ECO:0000256" key="1">
    <source>
        <dbReference type="SAM" id="MobiDB-lite"/>
    </source>
</evidence>
<dbReference type="EMBL" id="CP126980">
    <property type="protein sequence ID" value="WIN00135.1"/>
    <property type="molecule type" value="Genomic_DNA"/>
</dbReference>
<organism evidence="2 3">
    <name type="scientific">Actinoplanes oblitus</name>
    <dbReference type="NCBI Taxonomy" id="3040509"/>
    <lineage>
        <taxon>Bacteria</taxon>
        <taxon>Bacillati</taxon>
        <taxon>Actinomycetota</taxon>
        <taxon>Actinomycetes</taxon>
        <taxon>Micromonosporales</taxon>
        <taxon>Micromonosporaceae</taxon>
        <taxon>Actinoplanes</taxon>
    </lineage>
</organism>
<proteinExistence type="predicted"/>
<dbReference type="InterPro" id="IPR036866">
    <property type="entry name" value="RibonucZ/Hydroxyglut_hydro"/>
</dbReference>
<protein>
    <recommendedName>
        <fullName evidence="4">Metallo-beta-lactamase domain-containing protein</fullName>
    </recommendedName>
</protein>
<gene>
    <name evidence="2" type="ORF">ACTOB_003820</name>
</gene>
<accession>A0ABY8WQJ7</accession>
<dbReference type="Proteomes" id="UP001240150">
    <property type="component" value="Chromosome"/>
</dbReference>